<evidence type="ECO:0000259" key="2">
    <source>
        <dbReference type="Pfam" id="PF00021"/>
    </source>
</evidence>
<dbReference type="SUPFAM" id="SSF57302">
    <property type="entry name" value="Snake toxin-like"/>
    <property type="match status" value="1"/>
</dbReference>
<proteinExistence type="predicted"/>
<dbReference type="EMBL" id="JAUCMX010000013">
    <property type="protein sequence ID" value="KAK3526512.1"/>
    <property type="molecule type" value="Genomic_DNA"/>
</dbReference>
<reference evidence="3" key="1">
    <citation type="submission" date="2023-06" db="EMBL/GenBank/DDBJ databases">
        <title>Male Hemibagrus guttatus genome.</title>
        <authorList>
            <person name="Bian C."/>
        </authorList>
    </citation>
    <scope>NUCLEOTIDE SEQUENCE</scope>
    <source>
        <strain evidence="3">Male_cb2023</strain>
        <tissue evidence="3">Muscle</tissue>
    </source>
</reference>
<keyword evidence="1" id="KW-0732">Signal</keyword>
<evidence type="ECO:0000313" key="3">
    <source>
        <dbReference type="EMBL" id="KAK3526512.1"/>
    </source>
</evidence>
<dbReference type="InterPro" id="IPR045860">
    <property type="entry name" value="Snake_toxin-like_sf"/>
</dbReference>
<feature type="chain" id="PRO_5042202683" description="UPAR/Ly6 domain-containing protein" evidence="1">
    <location>
        <begin position="21"/>
        <end position="133"/>
    </location>
</feature>
<sequence>MKCVLLGIVAAIGLFALTESLTCNKCSIGLVGLCLNPSSITCSSNTSSCTTSKASFPSISGFLGFSSQGCLESSLCNGTTSGSLLGGTYTISQTCCSSDKCNPLVISGASYVHVSLTAILSVALLACVWGQSV</sequence>
<dbReference type="Gene3D" id="2.10.60.10">
    <property type="entry name" value="CD59"/>
    <property type="match status" value="1"/>
</dbReference>
<feature type="domain" description="UPAR/Ly6" evidence="2">
    <location>
        <begin position="20"/>
        <end position="102"/>
    </location>
</feature>
<protein>
    <recommendedName>
        <fullName evidence="2">UPAR/Ly6 domain-containing protein</fullName>
    </recommendedName>
</protein>
<gene>
    <name evidence="3" type="ORF">QTP70_030652</name>
</gene>
<accession>A0AAE0UZT4</accession>
<evidence type="ECO:0000256" key="1">
    <source>
        <dbReference type="SAM" id="SignalP"/>
    </source>
</evidence>
<dbReference type="Pfam" id="PF00021">
    <property type="entry name" value="UPAR_LY6"/>
    <property type="match status" value="1"/>
</dbReference>
<dbReference type="InterPro" id="IPR016054">
    <property type="entry name" value="LY6_UPA_recep-like"/>
</dbReference>
<dbReference type="AlphaFoldDB" id="A0AAE0UZT4"/>
<dbReference type="Proteomes" id="UP001274896">
    <property type="component" value="Unassembled WGS sequence"/>
</dbReference>
<evidence type="ECO:0000313" key="4">
    <source>
        <dbReference type="Proteomes" id="UP001274896"/>
    </source>
</evidence>
<comment type="caution">
    <text evidence="3">The sequence shown here is derived from an EMBL/GenBank/DDBJ whole genome shotgun (WGS) entry which is preliminary data.</text>
</comment>
<organism evidence="3 4">
    <name type="scientific">Hemibagrus guttatus</name>
    <dbReference type="NCBI Taxonomy" id="175788"/>
    <lineage>
        <taxon>Eukaryota</taxon>
        <taxon>Metazoa</taxon>
        <taxon>Chordata</taxon>
        <taxon>Craniata</taxon>
        <taxon>Vertebrata</taxon>
        <taxon>Euteleostomi</taxon>
        <taxon>Actinopterygii</taxon>
        <taxon>Neopterygii</taxon>
        <taxon>Teleostei</taxon>
        <taxon>Ostariophysi</taxon>
        <taxon>Siluriformes</taxon>
        <taxon>Bagridae</taxon>
        <taxon>Hemibagrus</taxon>
    </lineage>
</organism>
<name>A0AAE0UZT4_9TELE</name>
<feature type="signal peptide" evidence="1">
    <location>
        <begin position="1"/>
        <end position="20"/>
    </location>
</feature>
<keyword evidence="4" id="KW-1185">Reference proteome</keyword>